<feature type="region of interest" description="Disordered" evidence="1">
    <location>
        <begin position="1"/>
        <end position="47"/>
    </location>
</feature>
<feature type="compositionally biased region" description="Low complexity" evidence="1">
    <location>
        <begin position="1"/>
        <end position="13"/>
    </location>
</feature>
<dbReference type="AlphaFoldDB" id="A0A0P1KX24"/>
<name>A0A0P1KX24_9SACH</name>
<dbReference type="Pfam" id="PF17242">
    <property type="entry name" value="DUF5315"/>
    <property type="match status" value="1"/>
</dbReference>
<feature type="compositionally biased region" description="Basic and acidic residues" evidence="1">
    <location>
        <begin position="105"/>
        <end position="123"/>
    </location>
</feature>
<dbReference type="EMBL" id="LN890574">
    <property type="protein sequence ID" value="CUS24470.1"/>
    <property type="molecule type" value="Genomic_DNA"/>
</dbReference>
<feature type="region of interest" description="Disordered" evidence="1">
    <location>
        <begin position="102"/>
        <end position="123"/>
    </location>
</feature>
<sequence>MHSSASSHFSSSSVHEKTKSASVESEDSSVPPIRTLPRQTHQVEAHPNVDYQDKLWTQIDVLDDVRRMAREQDSYEGFPPAFESQLQKIRGAHVTLLQAMRNRRDKQDADHDNEGENKAEHKLVDDVMNCLQELRE</sequence>
<evidence type="ECO:0000313" key="3">
    <source>
        <dbReference type="Proteomes" id="UP000236544"/>
    </source>
</evidence>
<keyword evidence="3" id="KW-1185">Reference proteome</keyword>
<protein>
    <submittedName>
        <fullName evidence="2">LAQU0S16e02432g1_1</fullName>
    </submittedName>
</protein>
<reference evidence="3" key="1">
    <citation type="submission" date="2015-10" db="EMBL/GenBank/DDBJ databases">
        <authorList>
            <person name="Devillers H."/>
        </authorList>
    </citation>
    <scope>NUCLEOTIDE SEQUENCE [LARGE SCALE GENOMIC DNA]</scope>
</reference>
<organism evidence="2 3">
    <name type="scientific">Lachancea quebecensis</name>
    <dbReference type="NCBI Taxonomy" id="1654605"/>
    <lineage>
        <taxon>Eukaryota</taxon>
        <taxon>Fungi</taxon>
        <taxon>Dikarya</taxon>
        <taxon>Ascomycota</taxon>
        <taxon>Saccharomycotina</taxon>
        <taxon>Saccharomycetes</taxon>
        <taxon>Saccharomycetales</taxon>
        <taxon>Saccharomycetaceae</taxon>
        <taxon>Lachancea</taxon>
    </lineage>
</organism>
<evidence type="ECO:0000256" key="1">
    <source>
        <dbReference type="SAM" id="MobiDB-lite"/>
    </source>
</evidence>
<proteinExistence type="predicted"/>
<dbReference type="OrthoDB" id="4065597at2759"/>
<evidence type="ECO:0000313" key="2">
    <source>
        <dbReference type="EMBL" id="CUS24470.1"/>
    </source>
</evidence>
<accession>A0A0P1KX24</accession>
<gene>
    <name evidence="2" type="ORF">LAQU0_S16e02432g</name>
</gene>
<dbReference type="Proteomes" id="UP000236544">
    <property type="component" value="Unassembled WGS sequence"/>
</dbReference>